<name>A0ABY2WXW3_9RHOB</name>
<gene>
    <name evidence="1" type="ORF">FGK63_12790</name>
</gene>
<proteinExistence type="predicted"/>
<dbReference type="Proteomes" id="UP001193035">
    <property type="component" value="Unassembled WGS sequence"/>
</dbReference>
<protein>
    <submittedName>
        <fullName evidence="1">Uncharacterized protein</fullName>
    </submittedName>
</protein>
<dbReference type="EMBL" id="VCPD01000004">
    <property type="protein sequence ID" value="TMV07262.1"/>
    <property type="molecule type" value="Genomic_DNA"/>
</dbReference>
<sequence>MEWTGTHHSGTGDFAELSTHTVSYETETTCYVTAGGKLVGEAQYTYRRLDDEMGICIYRPKVYQGRPDVVLNAMFDFRNMKDRAVLTAGGEPFAVADGDMRFVDTPPRPG</sequence>
<reference evidence="1 2" key="1">
    <citation type="submission" date="2019-05" db="EMBL/GenBank/DDBJ databases">
        <title>Ruegeria sp. nov., isolated from tidal flat.</title>
        <authorList>
            <person name="Kim W."/>
        </authorList>
    </citation>
    <scope>NUCLEOTIDE SEQUENCE [LARGE SCALE GENOMIC DNA]</scope>
    <source>
        <strain evidence="1 2">CAU 1488</strain>
    </source>
</reference>
<comment type="caution">
    <text evidence="1">The sequence shown here is derived from an EMBL/GenBank/DDBJ whole genome shotgun (WGS) entry which is preliminary data.</text>
</comment>
<accession>A0ABY2WXW3</accession>
<evidence type="ECO:0000313" key="1">
    <source>
        <dbReference type="EMBL" id="TMV07262.1"/>
    </source>
</evidence>
<keyword evidence="2" id="KW-1185">Reference proteome</keyword>
<evidence type="ECO:0000313" key="2">
    <source>
        <dbReference type="Proteomes" id="UP001193035"/>
    </source>
</evidence>
<organism evidence="1 2">
    <name type="scientific">Ruegeria sediminis</name>
    <dbReference type="NCBI Taxonomy" id="2583820"/>
    <lineage>
        <taxon>Bacteria</taxon>
        <taxon>Pseudomonadati</taxon>
        <taxon>Pseudomonadota</taxon>
        <taxon>Alphaproteobacteria</taxon>
        <taxon>Rhodobacterales</taxon>
        <taxon>Roseobacteraceae</taxon>
        <taxon>Ruegeria</taxon>
    </lineage>
</organism>